<feature type="compositionally biased region" description="Polar residues" evidence="4">
    <location>
        <begin position="153"/>
        <end position="165"/>
    </location>
</feature>
<dbReference type="Proteomes" id="UP001552299">
    <property type="component" value="Unassembled WGS sequence"/>
</dbReference>
<proteinExistence type="inferred from homology"/>
<gene>
    <name evidence="5" type="ORF">M5K25_026775</name>
</gene>
<keyword evidence="3" id="KW-0539">Nucleus</keyword>
<evidence type="ECO:0008006" key="7">
    <source>
        <dbReference type="Google" id="ProtNLM"/>
    </source>
</evidence>
<sequence>MGLTGLRRSTHKDDLSKSSKRKIEKKLNFITKITEAVTSLGAMKAISKKKRLRSRQKKLKAYDLSVLSDFLPNESLKKPSRSTDFKVNCKNRQKLVQKESELLRYVHSHPAFQADPISAIQQHLEQTQPPPPVETRGSNKTKKEKRKRSKKSASVQNMEIMYSSS</sequence>
<comment type="subcellular location">
    <subcellularLocation>
        <location evidence="1">Nucleus</location>
        <location evidence="1">Nucleolus</location>
    </subcellularLocation>
</comment>
<evidence type="ECO:0000256" key="1">
    <source>
        <dbReference type="ARBA" id="ARBA00004604"/>
    </source>
</evidence>
<comment type="caution">
    <text evidence="5">The sequence shown here is derived from an EMBL/GenBank/DDBJ whole genome shotgun (WGS) entry which is preliminary data.</text>
</comment>
<protein>
    <recommendedName>
        <fullName evidence="7">Ribosome biogenesis protein slx9-like</fullName>
    </recommendedName>
</protein>
<feature type="compositionally biased region" description="Basic residues" evidence="4">
    <location>
        <begin position="139"/>
        <end position="151"/>
    </location>
</feature>
<dbReference type="PANTHER" id="PTHR31109:SF2">
    <property type="entry name" value="RIBOSOME BIOGENESIS PROTEIN SLX9 HOMOLOG"/>
    <property type="match status" value="1"/>
</dbReference>
<evidence type="ECO:0000313" key="5">
    <source>
        <dbReference type="EMBL" id="KAL0904646.1"/>
    </source>
</evidence>
<dbReference type="AlphaFoldDB" id="A0ABD0TY68"/>
<name>A0ABD0TY68_DENTH</name>
<feature type="region of interest" description="Disordered" evidence="4">
    <location>
        <begin position="114"/>
        <end position="165"/>
    </location>
</feature>
<dbReference type="Pfam" id="PF15341">
    <property type="entry name" value="SLX9"/>
    <property type="match status" value="1"/>
</dbReference>
<reference evidence="5 6" key="1">
    <citation type="journal article" date="2024" name="Plant Biotechnol. J.">
        <title>Dendrobium thyrsiflorum genome and its molecular insights into genes involved in important horticultural traits.</title>
        <authorList>
            <person name="Chen B."/>
            <person name="Wang J.Y."/>
            <person name="Zheng P.J."/>
            <person name="Li K.L."/>
            <person name="Liang Y.M."/>
            <person name="Chen X.F."/>
            <person name="Zhang C."/>
            <person name="Zhao X."/>
            <person name="He X."/>
            <person name="Zhang G.Q."/>
            <person name="Liu Z.J."/>
            <person name="Xu Q."/>
        </authorList>
    </citation>
    <scope>NUCLEOTIDE SEQUENCE [LARGE SCALE GENOMIC DNA]</scope>
    <source>
        <strain evidence="5">GZMU011</strain>
    </source>
</reference>
<evidence type="ECO:0000256" key="3">
    <source>
        <dbReference type="ARBA" id="ARBA00023242"/>
    </source>
</evidence>
<keyword evidence="6" id="KW-1185">Reference proteome</keyword>
<evidence type="ECO:0000256" key="4">
    <source>
        <dbReference type="SAM" id="MobiDB-lite"/>
    </source>
</evidence>
<accession>A0ABD0TY68</accession>
<dbReference type="EMBL" id="JANQDX010000019">
    <property type="protein sequence ID" value="KAL0904646.1"/>
    <property type="molecule type" value="Genomic_DNA"/>
</dbReference>
<evidence type="ECO:0000256" key="2">
    <source>
        <dbReference type="ARBA" id="ARBA00011022"/>
    </source>
</evidence>
<evidence type="ECO:0000313" key="6">
    <source>
        <dbReference type="Proteomes" id="UP001552299"/>
    </source>
</evidence>
<dbReference type="GO" id="GO:0005730">
    <property type="term" value="C:nucleolus"/>
    <property type="evidence" value="ECO:0007669"/>
    <property type="project" value="UniProtKB-SubCell"/>
</dbReference>
<comment type="similarity">
    <text evidence="2">Belongs to the SLX9 family.</text>
</comment>
<organism evidence="5 6">
    <name type="scientific">Dendrobium thyrsiflorum</name>
    <name type="common">Pinecone-like raceme dendrobium</name>
    <name type="synonym">Orchid</name>
    <dbReference type="NCBI Taxonomy" id="117978"/>
    <lineage>
        <taxon>Eukaryota</taxon>
        <taxon>Viridiplantae</taxon>
        <taxon>Streptophyta</taxon>
        <taxon>Embryophyta</taxon>
        <taxon>Tracheophyta</taxon>
        <taxon>Spermatophyta</taxon>
        <taxon>Magnoliopsida</taxon>
        <taxon>Liliopsida</taxon>
        <taxon>Asparagales</taxon>
        <taxon>Orchidaceae</taxon>
        <taxon>Epidendroideae</taxon>
        <taxon>Malaxideae</taxon>
        <taxon>Dendrobiinae</taxon>
        <taxon>Dendrobium</taxon>
    </lineage>
</organism>
<dbReference type="InterPro" id="IPR028160">
    <property type="entry name" value="Slx9-like"/>
</dbReference>
<dbReference type="PANTHER" id="PTHR31109">
    <property type="entry name" value="PROTEIN FAM207A"/>
    <property type="match status" value="1"/>
</dbReference>